<evidence type="ECO:0000259" key="5">
    <source>
        <dbReference type="SMART" id="SM00306"/>
    </source>
</evidence>
<name>A0A419I9Y5_9PSEU</name>
<dbReference type="RefSeq" id="WP_120021844.1">
    <property type="nucleotide sequence ID" value="NZ_QZFV01000043.1"/>
</dbReference>
<evidence type="ECO:0000256" key="1">
    <source>
        <dbReference type="ARBA" id="ARBA00022722"/>
    </source>
</evidence>
<keyword evidence="2" id="KW-0378">Hydrolase</keyword>
<sequence length="1374" mass="142751">MLIIWRSAGSQVKAEAEKALVGSDAEVDAFLTQKLDRLARVDDRIAVDRLMAAGGPAMKNSAKNALDAADTDDLALRNFLNTGWRPASDTDLRIRVDQLMAAGGPEVKRAAKTALDAENPQALQKFLSTASVRAEETDLRIRVNQIMAAGGHEVKKAAKIALDAETPEALRLFMAREWEVAEARDQETASIGELAAAARVAGEQAARETQAAKDSAEKALREADLARQATELAEQAAKDAKDNAEGAAAAAEHAADAANRAAGAAVTAIGAANAAAAAARVAANAATRAAAAAAKAGRASSTAWHFAAVARVDRGHAGDATAAAVNAAEASKSAQDAVHAIDLVQGALTHAREAIDAASSAGQNASKSADAAQESVRWAKAAGMDARQAEAAAATSRRQAGRAVRAASSARAYADEAAGAAGQARELASRAAMDAGLAAAAADEAAAHAGESAQAAQLATDHANAATQAAQIAIDAAAQAQRLYTAARKVDDDRIAMQADQATEAAQQSLQVHDQLGLTRDRNAAQEAQRDNETDQWLAAATAPGADPGLVAANGRKIALRLLSTGGSWTKAAAQGALSGADPEVRAFVQTGIAQAAALDDRETVRELISEAKPGMKEAGERALAGSDADVKQFLQTPVYHGQEVDDRIAVDQVMAAARTTGDTTVLAAARKALDSENDAEYRKFLDTGQNVARETDDRIAVNQVIADPASGPETRLLGRAALDGSPEIIRQYRDTGRHVAARHDREAAAHNAVVAGLVAEATSVAATASQNAATAQSVAATARNAAAEAAKYADDAKGFATAAGKSAQQAAQSAQDAQNSAREAAQSAEAARQAATRASQSAVRATRSAVSARRSATIAAGYAQSAIQAAHQAYQDALDATKDANIAISAANEARDLAVARANNEMADAKAKFAAEVNKTCESVPAGADHDDCVNRATRMIADPKGESERNVAICNQFKQNNEKAFNNCLKGAYDPSLSYQINKAFTEAKEKADSDRWWSIGGTIVAGAVIVGAGIFCAQVCTAPLVSALVGAEGGFLAEAAGAGVGLTIGAEFIAGVAADGFLASRLSALTQIDFLGNLALRNGLANLESQFAQRAADCNSFTPETRVLLADGSRRAIKDVKVGDVVTATDSGSGVTKPEPVTDLISSIGRKDLVEVRTHGDHGAGTVTATKNLPFWSMRESRWVNAGQLVPGEQLRQSDGRVATVDAVNQRVEVSRVHNLTVEDLHTYYVMAGETPVIVHNSTCILLGTSLTVAEAANPIMESLRTVGKLPPNFVLKEVAEAAGWRGGKPVGTYIPEGQIGGDIYKNAPKDPDSMLLPVAPGRIYYEVDVGINPAISRSKQPGWRLVYSSDGLAYVTFNHYKIFYQLPNWK</sequence>
<evidence type="ECO:0000313" key="7">
    <source>
        <dbReference type="Proteomes" id="UP000285112"/>
    </source>
</evidence>
<dbReference type="SMART" id="SM00306">
    <property type="entry name" value="HintN"/>
    <property type="match status" value="1"/>
</dbReference>
<dbReference type="GO" id="GO:0004540">
    <property type="term" value="F:RNA nuclease activity"/>
    <property type="evidence" value="ECO:0007669"/>
    <property type="project" value="InterPro"/>
</dbReference>
<evidence type="ECO:0000256" key="2">
    <source>
        <dbReference type="ARBA" id="ARBA00022801"/>
    </source>
</evidence>
<dbReference type="GO" id="GO:0016787">
    <property type="term" value="F:hydrolase activity"/>
    <property type="evidence" value="ECO:0007669"/>
    <property type="project" value="UniProtKB-KW"/>
</dbReference>
<evidence type="ECO:0000256" key="4">
    <source>
        <dbReference type="SAM" id="MobiDB-lite"/>
    </source>
</evidence>
<dbReference type="Pfam" id="PF03752">
    <property type="entry name" value="ALF"/>
    <property type="match status" value="6"/>
</dbReference>
<dbReference type="SUPFAM" id="SSF53933">
    <property type="entry name" value="Microbial ribonucleases"/>
    <property type="match status" value="1"/>
</dbReference>
<keyword evidence="3" id="KW-0175">Coiled coil</keyword>
<dbReference type="EMBL" id="QZFV01000043">
    <property type="protein sequence ID" value="RJQ89988.1"/>
    <property type="molecule type" value="Genomic_DNA"/>
</dbReference>
<dbReference type="NCBIfam" id="TIGR01443">
    <property type="entry name" value="intein_Cterm"/>
    <property type="match status" value="1"/>
</dbReference>
<feature type="region of interest" description="Disordered" evidence="4">
    <location>
        <begin position="811"/>
        <end position="845"/>
    </location>
</feature>
<comment type="caution">
    <text evidence="6">The sequence shown here is derived from an EMBL/GenBank/DDBJ whole genome shotgun (WGS) entry which is preliminary data.</text>
</comment>
<reference evidence="6 7" key="1">
    <citation type="submission" date="2018-09" db="EMBL/GenBank/DDBJ databases">
        <title>YIM PH 21725 draft genome.</title>
        <authorList>
            <person name="Miao C."/>
        </authorList>
    </citation>
    <scope>NUCLEOTIDE SEQUENCE [LARGE SCALE GENOMIC DNA]</scope>
    <source>
        <strain evidence="7">YIM PH21725</strain>
    </source>
</reference>
<dbReference type="InterPro" id="IPR005506">
    <property type="entry name" value="DUF312_ALF"/>
</dbReference>
<dbReference type="InterPro" id="IPR036844">
    <property type="entry name" value="Hint_dom_sf"/>
</dbReference>
<feature type="domain" description="Hint" evidence="5">
    <location>
        <begin position="1101"/>
        <end position="1202"/>
    </location>
</feature>
<dbReference type="PANTHER" id="PTHR23242">
    <property type="entry name" value="TRANSCRIPTION FACTOR HOXA13"/>
    <property type="match status" value="1"/>
</dbReference>
<feature type="coiled-coil region" evidence="3">
    <location>
        <begin position="206"/>
        <end position="261"/>
    </location>
</feature>
<evidence type="ECO:0000313" key="6">
    <source>
        <dbReference type="EMBL" id="RJQ89988.1"/>
    </source>
</evidence>
<dbReference type="Pfam" id="PF07591">
    <property type="entry name" value="PT-HINT"/>
    <property type="match status" value="1"/>
</dbReference>
<dbReference type="PANTHER" id="PTHR23242:SF9">
    <property type="entry name" value="TRANSCRIPTION FACTOR HOXA13"/>
    <property type="match status" value="1"/>
</dbReference>
<dbReference type="InterPro" id="IPR030934">
    <property type="entry name" value="Intein_C"/>
</dbReference>
<protein>
    <recommendedName>
        <fullName evidence="5">Hint domain-containing protein</fullName>
    </recommendedName>
</protein>
<dbReference type="Proteomes" id="UP000285112">
    <property type="component" value="Unassembled WGS sequence"/>
</dbReference>
<dbReference type="InterPro" id="IPR016191">
    <property type="entry name" value="Ribonuclease/ribotoxin"/>
</dbReference>
<evidence type="ECO:0000256" key="3">
    <source>
        <dbReference type="SAM" id="Coils"/>
    </source>
</evidence>
<dbReference type="OrthoDB" id="582519at2"/>
<dbReference type="PROSITE" id="PS50818">
    <property type="entry name" value="INTEIN_C_TER"/>
    <property type="match status" value="1"/>
</dbReference>
<gene>
    <name evidence="6" type="ORF">D5S19_03235</name>
</gene>
<dbReference type="GO" id="GO:0003723">
    <property type="term" value="F:RNA binding"/>
    <property type="evidence" value="ECO:0007669"/>
    <property type="project" value="InterPro"/>
</dbReference>
<dbReference type="SUPFAM" id="SSF51294">
    <property type="entry name" value="Hedgehog/intein (Hint) domain"/>
    <property type="match status" value="1"/>
</dbReference>
<accession>A0A419I9Y5</accession>
<proteinExistence type="predicted"/>
<dbReference type="InterPro" id="IPR003587">
    <property type="entry name" value="Hint_dom_N"/>
</dbReference>
<organism evidence="6 7">
    <name type="scientific">Amycolatopsis panacis</name>
    <dbReference type="NCBI Taxonomy" id="2340917"/>
    <lineage>
        <taxon>Bacteria</taxon>
        <taxon>Bacillati</taxon>
        <taxon>Actinomycetota</taxon>
        <taxon>Actinomycetes</taxon>
        <taxon>Pseudonocardiales</taxon>
        <taxon>Pseudonocardiaceae</taxon>
        <taxon>Amycolatopsis</taxon>
    </lineage>
</organism>
<dbReference type="Gene3D" id="2.170.16.10">
    <property type="entry name" value="Hedgehog/Intein (Hint) domain"/>
    <property type="match status" value="1"/>
</dbReference>
<keyword evidence="1" id="KW-0540">Nuclease</keyword>
<dbReference type="CDD" id="cd00081">
    <property type="entry name" value="Hint"/>
    <property type="match status" value="1"/>
</dbReference>
<keyword evidence="7" id="KW-1185">Reference proteome</keyword>
<dbReference type="Gene3D" id="3.10.450.30">
    <property type="entry name" value="Microbial ribonucleases"/>
    <property type="match status" value="1"/>
</dbReference>